<name>A5BXM9_VITVI</name>
<feature type="signal peptide" evidence="1">
    <location>
        <begin position="1"/>
        <end position="23"/>
    </location>
</feature>
<dbReference type="EMBL" id="AM474919">
    <property type="protein sequence ID" value="CAN68412.1"/>
    <property type="molecule type" value="Genomic_DNA"/>
</dbReference>
<dbReference type="AlphaFoldDB" id="A5BXM9"/>
<accession>A5BXM9</accession>
<proteinExistence type="predicted"/>
<evidence type="ECO:0000256" key="1">
    <source>
        <dbReference type="SAM" id="SignalP"/>
    </source>
</evidence>
<sequence>MAISKTLIASLLISLLVYQITEAIAGEHAVRGVGCRRGQICATGHVGLAALVATASLQARLVTKRSAPATPT</sequence>
<protein>
    <submittedName>
        <fullName evidence="2">Uncharacterized protein</fullName>
    </submittedName>
</protein>
<gene>
    <name evidence="2" type="ORF">VITISV_034779</name>
</gene>
<evidence type="ECO:0000313" key="2">
    <source>
        <dbReference type="EMBL" id="CAN68412.1"/>
    </source>
</evidence>
<organism evidence="2">
    <name type="scientific">Vitis vinifera</name>
    <name type="common">Grape</name>
    <dbReference type="NCBI Taxonomy" id="29760"/>
    <lineage>
        <taxon>Eukaryota</taxon>
        <taxon>Viridiplantae</taxon>
        <taxon>Streptophyta</taxon>
        <taxon>Embryophyta</taxon>
        <taxon>Tracheophyta</taxon>
        <taxon>Spermatophyta</taxon>
        <taxon>Magnoliopsida</taxon>
        <taxon>eudicotyledons</taxon>
        <taxon>Gunneridae</taxon>
        <taxon>Pentapetalae</taxon>
        <taxon>rosids</taxon>
        <taxon>Vitales</taxon>
        <taxon>Vitaceae</taxon>
        <taxon>Viteae</taxon>
        <taxon>Vitis</taxon>
    </lineage>
</organism>
<keyword evidence="1" id="KW-0732">Signal</keyword>
<feature type="chain" id="PRO_5002679899" evidence="1">
    <location>
        <begin position="24"/>
        <end position="72"/>
    </location>
</feature>
<reference evidence="2" key="1">
    <citation type="journal article" date="2007" name="PLoS ONE">
        <title>The first genome sequence of an elite grapevine cultivar (Pinot noir Vitis vinifera L.): coping with a highly heterozygous genome.</title>
        <authorList>
            <person name="Velasco R."/>
            <person name="Zharkikh A."/>
            <person name="Troggio M."/>
            <person name="Cartwright D.A."/>
            <person name="Cestaro A."/>
            <person name="Pruss D."/>
            <person name="Pindo M."/>
            <person name="FitzGerald L.M."/>
            <person name="Vezzulli S."/>
            <person name="Reid J."/>
            <person name="Malacarne G."/>
            <person name="Iliev D."/>
            <person name="Coppola G."/>
            <person name="Wardell B."/>
            <person name="Micheletti D."/>
            <person name="Macalma T."/>
            <person name="Facci M."/>
            <person name="Mitchell J.T."/>
            <person name="Perazzolli M."/>
            <person name="Eldredge G."/>
            <person name="Gatto P."/>
            <person name="Oyzerski R."/>
            <person name="Moretto M."/>
            <person name="Gutin N."/>
            <person name="Stefanini M."/>
            <person name="Chen Y."/>
            <person name="Segala C."/>
            <person name="Davenport C."/>
            <person name="Dematte L."/>
            <person name="Mraz A."/>
            <person name="Battilana J."/>
            <person name="Stormo K."/>
            <person name="Costa F."/>
            <person name="Tao Q."/>
            <person name="Si-Ammour A."/>
            <person name="Harkins T."/>
            <person name="Lackey A."/>
            <person name="Perbost C."/>
            <person name="Taillon B."/>
            <person name="Stella A."/>
            <person name="Solovyev V."/>
            <person name="Fawcett J.A."/>
            <person name="Sterck L."/>
            <person name="Vandepoele K."/>
            <person name="Grando S.M."/>
            <person name="Toppo S."/>
            <person name="Moser C."/>
            <person name="Lanchbury J."/>
            <person name="Bogden R."/>
            <person name="Skolnick M."/>
            <person name="Sgaramella V."/>
            <person name="Bhatnagar S.K."/>
            <person name="Fontana P."/>
            <person name="Gutin A."/>
            <person name="Van de Peer Y."/>
            <person name="Salamini F."/>
            <person name="Viola R."/>
        </authorList>
    </citation>
    <scope>NUCLEOTIDE SEQUENCE</scope>
</reference>